<dbReference type="InterPro" id="IPR031107">
    <property type="entry name" value="Small_HSP"/>
</dbReference>
<dbReference type="OrthoDB" id="9811615at2"/>
<dbReference type="Gene3D" id="2.60.40.790">
    <property type="match status" value="1"/>
</dbReference>
<evidence type="ECO:0000256" key="2">
    <source>
        <dbReference type="RuleBase" id="RU003616"/>
    </source>
</evidence>
<accession>A0A0H5SHC0</accession>
<sequence>MLFPSIFNRNFVDNFFDDFTDNFDDIFSFPSFGRFPMSGMMNTNIKDLGDEYQLEIELPGFDKNDITAHLDKGYLTITATREDEKGKKDRNGRYIRRERYSGSLKRSFYVGENLKEEDFKASFKNGVLTIAFPKDKTETKLEYRKYIPIE</sequence>
<proteinExistence type="inferred from homology"/>
<protein>
    <recommendedName>
        <fullName evidence="3">SHSP domain-containing protein</fullName>
    </recommendedName>
</protein>
<dbReference type="SUPFAM" id="SSF49764">
    <property type="entry name" value="HSP20-like chaperones"/>
    <property type="match status" value="1"/>
</dbReference>
<dbReference type="Proteomes" id="UP000236497">
    <property type="component" value="Unassembled WGS sequence"/>
</dbReference>
<dbReference type="InterPro" id="IPR002068">
    <property type="entry name" value="A-crystallin/Hsp20_dom"/>
</dbReference>
<evidence type="ECO:0000256" key="1">
    <source>
        <dbReference type="PROSITE-ProRule" id="PRU00285"/>
    </source>
</evidence>
<reference evidence="4 5" key="1">
    <citation type="submission" date="2015-06" db="EMBL/GenBank/DDBJ databases">
        <authorList>
            <person name="Wibberg Daniel"/>
        </authorList>
    </citation>
    <scope>NUCLEOTIDE SEQUENCE [LARGE SCALE GENOMIC DNA]</scope>
    <source>
        <strain evidence="4 5">T3/55T</strain>
    </source>
</reference>
<dbReference type="InterPro" id="IPR008978">
    <property type="entry name" value="HSP20-like_chaperone"/>
</dbReference>
<dbReference type="PANTHER" id="PTHR11527">
    <property type="entry name" value="HEAT-SHOCK PROTEIN 20 FAMILY MEMBER"/>
    <property type="match status" value="1"/>
</dbReference>
<gene>
    <name evidence="4" type="ORF">HHT355_1684</name>
</gene>
<name>A0A0H5SHC0_HERHM</name>
<keyword evidence="5" id="KW-1185">Reference proteome</keyword>
<evidence type="ECO:0000313" key="5">
    <source>
        <dbReference type="Proteomes" id="UP000236497"/>
    </source>
</evidence>
<dbReference type="AlphaFoldDB" id="A0A0H5SHC0"/>
<comment type="similarity">
    <text evidence="1 2">Belongs to the small heat shock protein (HSP20) family.</text>
</comment>
<dbReference type="EMBL" id="CVTD020000017">
    <property type="protein sequence ID" value="CRZ34884.1"/>
    <property type="molecule type" value="Genomic_DNA"/>
</dbReference>
<dbReference type="CDD" id="cd06471">
    <property type="entry name" value="ACD_LpsHSP_like"/>
    <property type="match status" value="1"/>
</dbReference>
<organism evidence="4 5">
    <name type="scientific">Herbinix hemicellulosilytica</name>
    <dbReference type="NCBI Taxonomy" id="1564487"/>
    <lineage>
        <taxon>Bacteria</taxon>
        <taxon>Bacillati</taxon>
        <taxon>Bacillota</taxon>
        <taxon>Clostridia</taxon>
        <taxon>Lachnospirales</taxon>
        <taxon>Lachnospiraceae</taxon>
        <taxon>Herbinix</taxon>
    </lineage>
</organism>
<evidence type="ECO:0000313" key="4">
    <source>
        <dbReference type="EMBL" id="CRZ34884.1"/>
    </source>
</evidence>
<evidence type="ECO:0000259" key="3">
    <source>
        <dbReference type="PROSITE" id="PS01031"/>
    </source>
</evidence>
<feature type="domain" description="SHSP" evidence="3">
    <location>
        <begin position="34"/>
        <end position="150"/>
    </location>
</feature>
<dbReference type="PROSITE" id="PS01031">
    <property type="entry name" value="SHSP"/>
    <property type="match status" value="1"/>
</dbReference>
<dbReference type="RefSeq" id="WP_103202990.1">
    <property type="nucleotide sequence ID" value="NZ_CVTD020000017.1"/>
</dbReference>
<dbReference type="Pfam" id="PF00011">
    <property type="entry name" value="HSP20"/>
    <property type="match status" value="1"/>
</dbReference>